<feature type="compositionally biased region" description="Polar residues" evidence="1">
    <location>
        <begin position="337"/>
        <end position="348"/>
    </location>
</feature>
<keyword evidence="3" id="KW-1185">Reference proteome</keyword>
<protein>
    <submittedName>
        <fullName evidence="2">Uncharacterized protein</fullName>
    </submittedName>
</protein>
<dbReference type="Proteomes" id="UP000800038">
    <property type="component" value="Unassembled WGS sequence"/>
</dbReference>
<feature type="compositionally biased region" description="Low complexity" evidence="1">
    <location>
        <begin position="257"/>
        <end position="267"/>
    </location>
</feature>
<evidence type="ECO:0000256" key="1">
    <source>
        <dbReference type="SAM" id="MobiDB-lite"/>
    </source>
</evidence>
<organism evidence="2 3">
    <name type="scientific">Clathrospora elynae</name>
    <dbReference type="NCBI Taxonomy" id="706981"/>
    <lineage>
        <taxon>Eukaryota</taxon>
        <taxon>Fungi</taxon>
        <taxon>Dikarya</taxon>
        <taxon>Ascomycota</taxon>
        <taxon>Pezizomycotina</taxon>
        <taxon>Dothideomycetes</taxon>
        <taxon>Pleosporomycetidae</taxon>
        <taxon>Pleosporales</taxon>
        <taxon>Diademaceae</taxon>
        <taxon>Clathrospora</taxon>
    </lineage>
</organism>
<dbReference type="EMBL" id="ML976119">
    <property type="protein sequence ID" value="KAF1937978.1"/>
    <property type="molecule type" value="Genomic_DNA"/>
</dbReference>
<evidence type="ECO:0000313" key="2">
    <source>
        <dbReference type="EMBL" id="KAF1937978.1"/>
    </source>
</evidence>
<proteinExistence type="predicted"/>
<evidence type="ECO:0000313" key="3">
    <source>
        <dbReference type="Proteomes" id="UP000800038"/>
    </source>
</evidence>
<sequence>MIEKATVKTSYTTTPTYPRPIANNDLARTDDMIPEPADEDRGSLPQSATKRKRGADTPTTGDTPYSRETTAPEEAQIKCLGDGETFIPPAKKRKTAPSSPNYNYKVAIDDATDEGRAASSPKTAAKSKKVYTDAEISAFEHSIHNIQDWSSKDVSDKYVEFIHWFDVDGLTLPECGVRFVAKRYAKLAEGKTTTSDANMYKHYKTWAPRFYREKGVEWVARGARKAYHQAKGNAGPADIAVPEDSPNPASRIPAPAPAKMSAKKLAAIPKTNKTPTDQKNAERKRRWEIQQAFWKKEEEVKKKQQRVRFASRNEAEERRLIQAPLHDYYDEDDDESNNAQSTDSSDTAENPWALIVALPIEYAQANRRVASDDGHFEDAVDVHGENLTNHSTSDDRTLYRGEGLNQFQDVEVVARKKMAIVQRKLAEFRSAGYNIGLQFAVRYKEGMDNE</sequence>
<feature type="region of interest" description="Disordered" evidence="1">
    <location>
        <begin position="1"/>
        <end position="75"/>
    </location>
</feature>
<dbReference type="OrthoDB" id="3789383at2759"/>
<feature type="compositionally biased region" description="Polar residues" evidence="1">
    <location>
        <begin position="57"/>
        <end position="69"/>
    </location>
</feature>
<name>A0A6A5SEJ1_9PLEO</name>
<feature type="region of interest" description="Disordered" evidence="1">
    <location>
        <begin position="320"/>
        <end position="350"/>
    </location>
</feature>
<accession>A0A6A5SEJ1</accession>
<feature type="region of interest" description="Disordered" evidence="1">
    <location>
        <begin position="231"/>
        <end position="284"/>
    </location>
</feature>
<reference evidence="2" key="1">
    <citation type="journal article" date="2020" name="Stud. Mycol.">
        <title>101 Dothideomycetes genomes: a test case for predicting lifestyles and emergence of pathogens.</title>
        <authorList>
            <person name="Haridas S."/>
            <person name="Albert R."/>
            <person name="Binder M."/>
            <person name="Bloem J."/>
            <person name="Labutti K."/>
            <person name="Salamov A."/>
            <person name="Andreopoulos B."/>
            <person name="Baker S."/>
            <person name="Barry K."/>
            <person name="Bills G."/>
            <person name="Bluhm B."/>
            <person name="Cannon C."/>
            <person name="Castanera R."/>
            <person name="Culley D."/>
            <person name="Daum C."/>
            <person name="Ezra D."/>
            <person name="Gonzalez J."/>
            <person name="Henrissat B."/>
            <person name="Kuo A."/>
            <person name="Liang C."/>
            <person name="Lipzen A."/>
            <person name="Lutzoni F."/>
            <person name="Magnuson J."/>
            <person name="Mondo S."/>
            <person name="Nolan M."/>
            <person name="Ohm R."/>
            <person name="Pangilinan J."/>
            <person name="Park H.-J."/>
            <person name="Ramirez L."/>
            <person name="Alfaro M."/>
            <person name="Sun H."/>
            <person name="Tritt A."/>
            <person name="Yoshinaga Y."/>
            <person name="Zwiers L.-H."/>
            <person name="Turgeon B."/>
            <person name="Goodwin S."/>
            <person name="Spatafora J."/>
            <person name="Crous P."/>
            <person name="Grigoriev I."/>
        </authorList>
    </citation>
    <scope>NUCLEOTIDE SEQUENCE</scope>
    <source>
        <strain evidence="2">CBS 161.51</strain>
    </source>
</reference>
<gene>
    <name evidence="2" type="ORF">EJ02DRAFT_469283</name>
</gene>
<dbReference type="AlphaFoldDB" id="A0A6A5SEJ1"/>